<dbReference type="GO" id="GO:0016020">
    <property type="term" value="C:membrane"/>
    <property type="evidence" value="ECO:0007669"/>
    <property type="project" value="UniProtKB-SubCell"/>
</dbReference>
<reference evidence="11 12" key="1">
    <citation type="journal article" date="2012" name="Sci. Rep.">
        <title>Genomic perspectives on the evolution of fungal entomopathogenicity in Beauveria bassiana.</title>
        <authorList>
            <person name="Xiao G."/>
            <person name="Ying S.H."/>
            <person name="Zheng P."/>
            <person name="Wang Z.L."/>
            <person name="Zhang S."/>
            <person name="Xie X.Q."/>
            <person name="Shang Y."/>
            <person name="St Leger R.J."/>
            <person name="Zhao G.P."/>
            <person name="Wang C."/>
            <person name="Feng M.G."/>
        </authorList>
    </citation>
    <scope>NUCLEOTIDE SEQUENCE [LARGE SCALE GENOMIC DNA]</scope>
    <source>
        <strain evidence="11 12">ARSEF 2860</strain>
    </source>
</reference>
<dbReference type="OrthoDB" id="342131at2759"/>
<keyword evidence="4 8" id="KW-0812">Transmembrane</keyword>
<comment type="subcellular location">
    <subcellularLocation>
        <location evidence="1">Membrane</location>
        <topology evidence="1">Multi-pass membrane protein</topology>
    </subcellularLocation>
</comment>
<accession>J4UF10</accession>
<feature type="compositionally biased region" description="Basic and acidic residues" evidence="7">
    <location>
        <begin position="180"/>
        <end position="193"/>
    </location>
</feature>
<feature type="domain" description="Sfi1 spindle body" evidence="9">
    <location>
        <begin position="368"/>
        <end position="607"/>
    </location>
</feature>
<feature type="transmembrane region" description="Helical" evidence="8">
    <location>
        <begin position="2675"/>
        <end position="2692"/>
    </location>
</feature>
<dbReference type="SUPFAM" id="SSF50978">
    <property type="entry name" value="WD40 repeat-like"/>
    <property type="match status" value="2"/>
</dbReference>
<feature type="transmembrane region" description="Helical" evidence="8">
    <location>
        <begin position="2409"/>
        <end position="2431"/>
    </location>
</feature>
<protein>
    <submittedName>
        <fullName evidence="11">WD repeat domain-containing protein</fullName>
    </submittedName>
</protein>
<feature type="compositionally biased region" description="Polar residues" evidence="7">
    <location>
        <begin position="198"/>
        <end position="213"/>
    </location>
</feature>
<dbReference type="Proteomes" id="UP000002762">
    <property type="component" value="Unassembled WGS sequence"/>
</dbReference>
<feature type="transmembrane region" description="Helical" evidence="8">
    <location>
        <begin position="2617"/>
        <end position="2635"/>
    </location>
</feature>
<keyword evidence="12" id="KW-1185">Reference proteome</keyword>
<dbReference type="InterPro" id="IPR013665">
    <property type="entry name" value="Sfi1_dom"/>
</dbReference>
<dbReference type="Pfam" id="PF03169">
    <property type="entry name" value="OPT"/>
    <property type="match status" value="1"/>
</dbReference>
<dbReference type="PANTHER" id="PTHR13950">
    <property type="entry name" value="RABCONNECTIN-RELATED"/>
    <property type="match status" value="1"/>
</dbReference>
<dbReference type="InterPro" id="IPR022033">
    <property type="entry name" value="Rav1p_C"/>
</dbReference>
<gene>
    <name evidence="11" type="ORF">BBA_10087</name>
</gene>
<keyword evidence="5 8" id="KW-1133">Transmembrane helix</keyword>
<dbReference type="HOGENOM" id="CLU_000310_1_0_1"/>
<feature type="transmembrane region" description="Helical" evidence="8">
    <location>
        <begin position="2712"/>
        <end position="2733"/>
    </location>
</feature>
<evidence type="ECO:0000313" key="12">
    <source>
        <dbReference type="Proteomes" id="UP000002762"/>
    </source>
</evidence>
<name>J4UF10_BEAB2</name>
<dbReference type="PANTHER" id="PTHR13950:SF9">
    <property type="entry name" value="RABCONNECTIN-3A"/>
    <property type="match status" value="1"/>
</dbReference>
<evidence type="ECO:0000256" key="4">
    <source>
        <dbReference type="ARBA" id="ARBA00022692"/>
    </source>
</evidence>
<evidence type="ECO:0000256" key="3">
    <source>
        <dbReference type="ARBA" id="ARBA00022448"/>
    </source>
</evidence>
<dbReference type="InterPro" id="IPR052208">
    <property type="entry name" value="DmX-like/RAVE_component"/>
</dbReference>
<feature type="transmembrane region" description="Helical" evidence="8">
    <location>
        <begin position="2928"/>
        <end position="2945"/>
    </location>
</feature>
<evidence type="ECO:0000256" key="5">
    <source>
        <dbReference type="ARBA" id="ARBA00022989"/>
    </source>
</evidence>
<evidence type="ECO:0000256" key="6">
    <source>
        <dbReference type="ARBA" id="ARBA00023136"/>
    </source>
</evidence>
<dbReference type="Pfam" id="PF12234">
    <property type="entry name" value="Rav1p_C"/>
    <property type="match status" value="1"/>
</dbReference>
<proteinExistence type="inferred from homology"/>
<evidence type="ECO:0000313" key="11">
    <source>
        <dbReference type="EMBL" id="EJP60962.1"/>
    </source>
</evidence>
<evidence type="ECO:0000256" key="2">
    <source>
        <dbReference type="ARBA" id="ARBA00008807"/>
    </source>
</evidence>
<comment type="similarity">
    <text evidence="2">Belongs to the oligopeptide OPT transporter family.</text>
</comment>
<feature type="transmembrane region" description="Helical" evidence="8">
    <location>
        <begin position="2469"/>
        <end position="2492"/>
    </location>
</feature>
<feature type="transmembrane region" description="Helical" evidence="8">
    <location>
        <begin position="2898"/>
        <end position="2916"/>
    </location>
</feature>
<keyword evidence="6 8" id="KW-0472">Membrane</keyword>
<dbReference type="NCBIfam" id="TIGR00728">
    <property type="entry name" value="OPT_sfam"/>
    <property type="match status" value="1"/>
</dbReference>
<feature type="transmembrane region" description="Helical" evidence="8">
    <location>
        <begin position="2982"/>
        <end position="3001"/>
    </location>
</feature>
<dbReference type="InterPro" id="IPR036322">
    <property type="entry name" value="WD40_repeat_dom_sf"/>
</dbReference>
<evidence type="ECO:0000256" key="8">
    <source>
        <dbReference type="SAM" id="Phobius"/>
    </source>
</evidence>
<dbReference type="GO" id="GO:0035673">
    <property type="term" value="F:oligopeptide transmembrane transporter activity"/>
    <property type="evidence" value="ECO:0007669"/>
    <property type="project" value="InterPro"/>
</dbReference>
<dbReference type="STRING" id="655819.J4UF10"/>
<evidence type="ECO:0000256" key="7">
    <source>
        <dbReference type="SAM" id="MobiDB-lite"/>
    </source>
</evidence>
<keyword evidence="3" id="KW-0813">Transport</keyword>
<sequence>MGSMAYAPFPPSRNKLPSLPHYHVDSHSRAWTSTTQDPYYSNEDIEILHEIVSIAQEKLDDPNGARSLPAAALFKAYDEVLPKHGIDPDDENHLSRLIFRIGGEKGSGSLPEKFQVVLASMGIALEYGDSSPISQRASRSSRSSSDDPNHLGIECLKPSSASKRLHGNLGELSTPWPSATEHEPESIETESKPVARYSPSTSIPLPNLSSYPSFESVLSGPPQPQGTQQSYQRGTGHLSTQPVITRFEVPTEDVPGYPEAGIELPVLRAALTRPSVLAILDRWRSASKKRETRGASSLPLLDRMASPTIDTQRMAGPGTRESWKIKSPRATLFLPRHAESSIEVDTKQLTVKSSLLPAPTAHHRLATSREQDVRHHGDYTTILNRAGRAREIYLASRAFNHWAEITAARLEKEAVARRHMIRFRCFRGWSNAPNSRAPVINYLRAATAVQKLRRAVACQEEQLRAAASAIYETYRIHKAKRAMCQWLCSTARQRIRHETTQRAKRGIVRLWHNLTTLHQNQAELAVKNRQCIQKNHLIHHWASKAQQAERQLAVSKQVGLARPMFAHLAAWWDHTEVEQRAQVYRANLLWKRAHFSLDNWNLRARAQAFVWRSDYQSATCALTKWIRVIENGRTQQCRAACAIERCQVTAALSRVEHFLDYTSKLEYYAYRARLFIMASRFLRVFDRAYEAKKASRKEEIRQQLRARYKEVSSARKKRQFHSALRLWRSSAQRYSSVAAEAKEHLESQTRNLKLDAVQIWLAAASQNKEQRATGQKYAVHHVLSNWRELSEQSAQQDAQSWNMWVQRKQRQALKSWSISSLQGSGRGHTAAMVQQRHNADKRSRAFQVWRHSRQVLEATDARHPSVTPHHQAFNGRRSWKTISARKSTAQPGVVSQYLRAFDTPAAPLDTPTRWTGRPLAMSSTLANTMPSFREADEQSATSSRFSDEAGTGYDLASSTRKPRQVLHRGLVFRPGKSASTTPQVPVPTDLRRSIEVRNTAFNKSAVSTISEQSFQPNISLIKHRTGEKQLPGYTDSAITNGVSARLMSRSQISPTENWRGPTIPSRQSMRNPVRSDLKNDPYDWLRAAKTSPQSSRFAGGKPQSRLQGFATGLWANKHVNAYITGSALTILDDPQKIIQAIYDENDDELEAIAFDDASGKIAVCTTNSIRVYRPSARFEDPYKWALEASFETPQAATGESFALSWGREEELLAASSALSLYSTKEEIRCSWQKSLPNKAKVATLSYDSAYIASVSHHDKLPKVWRRLAYGRDEVRFDHSYLPHPDVVTMSDLSSWIICIVDGREFMPCVEHLVQVRMSDDPSTDEVAMEHLVAVANKSPEVCLAINCNGIMSAWAIDSAGNNSPQGDRVFNIAQVRSPALESLEGFTILSEMSHIEAQSYFDKKSGQLALLLHSFDGRIGVFYSDVANLFSPTTNDQRIALQTVWSGHSAPVTKINRNFSGRAVVSRTETGECIVWNHPEHRSAPNSGLNRRSVITHPGHILRVCVLRKGRFVVFLDTDSVSLWDCRSSRAYMLAKCSTQWSGRALCLIALPRAEPSARTKAHISMITSERTGIVWEVNLPAYTKRAHGIATGRIDEFCRFELDVANGLKYVLPVDPAGKTPVASGFLDVFARDVAISYTKSGCVNFWTARVDLQKQRVDWLSTCCTETGMEEPALASGSTLKKAALVNDSRSQLTIWDIGGSRLEFEENYDAHNLIQDLDWTSTPDGQSILAVGFPYRVILLSQMRFDYLNQGPAWAQIREISIRELTPHPIGDSTWLGDGHLVIGAGNQLFVQDRLVNSDDANMLDIRLPQRRDGSWDIFEAVQRFNGPLPIFHPQFLSQCVLSGKGLLVGRILKSLHKILKYIVPGEPVDDYVGLDVTEIYEGTPKHVMEPLSKKGQVQYLSSEADEHDDEEEPFQETTANSLNELLKKVRIPQLSGHEQIQLMDMIECTAFVEKHRRSMDENGARFMLFFRQHALRKGRTSEIQLSWREIDWAYHSTTQDILVGFVARQTHGPMLWKHARESGLFMWITDVSTLRAQFENVAKNEYTNSETKSPVDCSLFYLALKKKTVLQALWRMAVGNKEQAATQRLLLNNFEEDRWKTVAQKNAYALLGKRRFLEYAAAFFLLAGRLGDAVEVCLRQLKDIQLAIAITRVYEGDSGPILRKLLQDEVLPLAAQEGDRWLASWAFWMLGRKDMAVRALITPVYTLLETPTSPDFRSRLFLTDDPALVVLYGQLRHKSLQTLRGASKVNPRVEWEFILHSAKIYDRMGCDLLGLDLETVRNWEFQQPSTTGIGGEANPLKLLRRRSSLVVNDLPLMQLQTGLPDPNKGGAKKEAPAPTTFEEPDAGSLLDSFGFLETTQYKMLLAHAFVTSLVALQRHQHALERAYVIVKKAKTMAPSIPGQNFTIRAVTAGLAIGTVICAANVYFGLQTGWVSIMSMPASLMGFGIFRLLRSHIELPFSPVENVFVQSVACGMAIMPLGCGFVGVIPAIDYLLSPEERGSLNLSTWQLVIWSLGLCYFGVVFAVPLRKQVIIRERLRFPSGFSTAVLISVLHGQGTQSKQALDKASKGGFASLVPQDNDNDEQAEEVSVAARGGEPAIAQSGTDWAANLRLLLLCFTISGFATLLTYFFPVLRNIPVFGTAAAKTWLWTLNPSLAYVGQGIIMGTETTMHMALGAFVGWAILSPLAKYRGWAPGPVDDWDRGSKGWIVWISLAIMLVDAVVSLGYLATRSLFLRDSNLSLPSLLNAVRRKSFGKLLPGSRARYALLQRQDDDSTEDEDDVPAYCAEQKDEDAPQAQRISNRAVVIVIAVFMALVLSIMGVRALGETDLNPVSGISKLAQLFFAFIIPQSNKSSVLINLVAGAVSEAGALQAGDLMQDLKTGHLLGASPKAQFWGQMIGATVGAVLSAFIYRLYTRIYEIPGDLFQVPTAYVWIFTARLVTGQGLPYMAKEWAIAAGALFACVTVLRTVAVGKSWRSWIPGGIAVAVGLPVVYWLGSGCTS</sequence>
<feature type="transmembrane region" description="Helical" evidence="8">
    <location>
        <begin position="2808"/>
        <end position="2830"/>
    </location>
</feature>
<dbReference type="GO" id="GO:0043291">
    <property type="term" value="C:RAVE complex"/>
    <property type="evidence" value="ECO:0007669"/>
    <property type="project" value="TreeGrafter"/>
</dbReference>
<feature type="transmembrane region" description="Helical" evidence="8">
    <location>
        <begin position="2641"/>
        <end position="2663"/>
    </location>
</feature>
<feature type="transmembrane region" description="Helical" evidence="8">
    <location>
        <begin position="2512"/>
        <end position="2532"/>
    </location>
</feature>
<feature type="region of interest" description="Disordered" evidence="7">
    <location>
        <begin position="1052"/>
        <end position="1076"/>
    </location>
</feature>
<feature type="region of interest" description="Disordered" evidence="7">
    <location>
        <begin position="932"/>
        <end position="960"/>
    </location>
</feature>
<feature type="compositionally biased region" description="Low complexity" evidence="7">
    <location>
        <begin position="131"/>
        <end position="143"/>
    </location>
</feature>
<feature type="region of interest" description="Disordered" evidence="7">
    <location>
        <begin position="131"/>
        <end position="236"/>
    </location>
</feature>
<evidence type="ECO:0000259" key="10">
    <source>
        <dbReference type="Pfam" id="PF12234"/>
    </source>
</evidence>
<organism evidence="11 12">
    <name type="scientific">Beauveria bassiana (strain ARSEF 2860)</name>
    <name type="common">White muscardine disease fungus</name>
    <name type="synonym">Tritirachium shiotae</name>
    <dbReference type="NCBI Taxonomy" id="655819"/>
    <lineage>
        <taxon>Eukaryota</taxon>
        <taxon>Fungi</taxon>
        <taxon>Dikarya</taxon>
        <taxon>Ascomycota</taxon>
        <taxon>Pezizomycotina</taxon>
        <taxon>Sordariomycetes</taxon>
        <taxon>Hypocreomycetidae</taxon>
        <taxon>Hypocreales</taxon>
        <taxon>Cordycipitaceae</taxon>
        <taxon>Beauveria</taxon>
    </lineage>
</organism>
<dbReference type="Pfam" id="PF08457">
    <property type="entry name" value="Sfi1"/>
    <property type="match status" value="1"/>
</dbReference>
<dbReference type="InParanoid" id="J4UF10"/>
<feature type="region of interest" description="Disordered" evidence="7">
    <location>
        <begin position="2326"/>
        <end position="2345"/>
    </location>
</feature>
<dbReference type="GeneID" id="19893099"/>
<evidence type="ECO:0000259" key="9">
    <source>
        <dbReference type="Pfam" id="PF08457"/>
    </source>
</evidence>
<evidence type="ECO:0000256" key="1">
    <source>
        <dbReference type="ARBA" id="ARBA00004141"/>
    </source>
</evidence>
<feature type="transmembrane region" description="Helical" evidence="8">
    <location>
        <begin position="2957"/>
        <end position="2975"/>
    </location>
</feature>
<dbReference type="InterPro" id="IPR004813">
    <property type="entry name" value="OPT"/>
</dbReference>
<feature type="compositionally biased region" description="Low complexity" evidence="7">
    <location>
        <begin position="225"/>
        <end position="234"/>
    </location>
</feature>
<dbReference type="RefSeq" id="XP_008603406.1">
    <property type="nucleotide sequence ID" value="XM_008605184.1"/>
</dbReference>
<feature type="domain" description="RAVE complex protein Rav1 C-terminal" evidence="10">
    <location>
        <begin position="1643"/>
        <end position="2281"/>
    </location>
</feature>
<dbReference type="EMBL" id="JH725235">
    <property type="protein sequence ID" value="EJP60962.1"/>
    <property type="molecule type" value="Genomic_DNA"/>
</dbReference>
<dbReference type="GO" id="GO:0007035">
    <property type="term" value="P:vacuolar acidification"/>
    <property type="evidence" value="ECO:0007669"/>
    <property type="project" value="TreeGrafter"/>
</dbReference>